<keyword evidence="8" id="KW-0862">Zinc</keyword>
<keyword evidence="5" id="KW-0479">Metal-binding</keyword>
<evidence type="ECO:0000313" key="12">
    <source>
        <dbReference type="EMBL" id="MCC0096743.1"/>
    </source>
</evidence>
<keyword evidence="7 12" id="KW-0378">Hydrolase</keyword>
<dbReference type="EC" id="3.5.4.25" evidence="3"/>
<evidence type="ECO:0000256" key="5">
    <source>
        <dbReference type="ARBA" id="ARBA00022723"/>
    </source>
</evidence>
<evidence type="ECO:0000313" key="13">
    <source>
        <dbReference type="Proteomes" id="UP001520654"/>
    </source>
</evidence>
<evidence type="ECO:0000256" key="3">
    <source>
        <dbReference type="ARBA" id="ARBA00012762"/>
    </source>
</evidence>
<keyword evidence="9" id="KW-0342">GTP-binding</keyword>
<comment type="pathway">
    <text evidence="2">Cofactor biosynthesis; riboflavin biosynthesis; 5-amino-6-(D-ribitylamino)uracil from GTP: step 1/4.</text>
</comment>
<gene>
    <name evidence="12" type="primary">ribA</name>
    <name evidence="12" type="ORF">K7B10_18510</name>
</gene>
<comment type="cofactor">
    <cofactor evidence="1">
        <name>Zn(2+)</name>
        <dbReference type="ChEBI" id="CHEBI:29105"/>
    </cofactor>
</comment>
<dbReference type="InterPro" id="IPR032677">
    <property type="entry name" value="GTP_cyclohydro_II"/>
</dbReference>
<comment type="catalytic activity">
    <reaction evidence="10">
        <text>GTP + 4 H2O = 2,5-diamino-6-hydroxy-4-(5-phosphoribosylamino)-pyrimidine + formate + 2 phosphate + 3 H(+)</text>
        <dbReference type="Rhea" id="RHEA:23704"/>
        <dbReference type="ChEBI" id="CHEBI:15377"/>
        <dbReference type="ChEBI" id="CHEBI:15378"/>
        <dbReference type="ChEBI" id="CHEBI:15740"/>
        <dbReference type="ChEBI" id="CHEBI:37565"/>
        <dbReference type="ChEBI" id="CHEBI:43474"/>
        <dbReference type="ChEBI" id="CHEBI:58614"/>
        <dbReference type="EC" id="3.5.4.25"/>
    </reaction>
</comment>
<feature type="domain" description="GTP cyclohydrolase II" evidence="11">
    <location>
        <begin position="47"/>
        <end position="199"/>
    </location>
</feature>
<dbReference type="InterPro" id="IPR036144">
    <property type="entry name" value="RibA-like_sf"/>
</dbReference>
<dbReference type="Pfam" id="PF00925">
    <property type="entry name" value="GTP_cyclohydro2"/>
    <property type="match status" value="1"/>
</dbReference>
<dbReference type="InterPro" id="IPR000926">
    <property type="entry name" value="RibA"/>
</dbReference>
<evidence type="ECO:0000256" key="10">
    <source>
        <dbReference type="ARBA" id="ARBA00049295"/>
    </source>
</evidence>
<name>A0ABS8E701_9ACTN</name>
<comment type="caution">
    <text evidence="12">The sequence shown here is derived from an EMBL/GenBank/DDBJ whole genome shotgun (WGS) entry which is preliminary data.</text>
</comment>
<dbReference type="CDD" id="cd00641">
    <property type="entry name" value="GTP_cyclohydro2"/>
    <property type="match status" value="1"/>
</dbReference>
<dbReference type="Proteomes" id="UP001520654">
    <property type="component" value="Unassembled WGS sequence"/>
</dbReference>
<keyword evidence="6" id="KW-0547">Nucleotide-binding</keyword>
<dbReference type="RefSeq" id="WP_229337297.1">
    <property type="nucleotide sequence ID" value="NZ_JAINUL010000001.1"/>
</dbReference>
<evidence type="ECO:0000256" key="7">
    <source>
        <dbReference type="ARBA" id="ARBA00022801"/>
    </source>
</evidence>
<accession>A0ABS8E701</accession>
<evidence type="ECO:0000256" key="9">
    <source>
        <dbReference type="ARBA" id="ARBA00023134"/>
    </source>
</evidence>
<dbReference type="Gene3D" id="3.40.50.10990">
    <property type="entry name" value="GTP cyclohydrolase II"/>
    <property type="match status" value="1"/>
</dbReference>
<dbReference type="SUPFAM" id="SSF142695">
    <property type="entry name" value="RibA-like"/>
    <property type="match status" value="1"/>
</dbReference>
<protein>
    <recommendedName>
        <fullName evidence="3">GTP cyclohydrolase II</fullName>
        <ecNumber evidence="3">3.5.4.25</ecNumber>
    </recommendedName>
</protein>
<dbReference type="PANTHER" id="PTHR21327">
    <property type="entry name" value="GTP CYCLOHYDROLASE II-RELATED"/>
    <property type="match status" value="1"/>
</dbReference>
<dbReference type="GO" id="GO:0003935">
    <property type="term" value="F:GTP cyclohydrolase II activity"/>
    <property type="evidence" value="ECO:0007669"/>
    <property type="project" value="UniProtKB-EC"/>
</dbReference>
<dbReference type="PANTHER" id="PTHR21327:SF18">
    <property type="entry name" value="3,4-DIHYDROXY-2-BUTANONE 4-PHOSPHATE SYNTHASE"/>
    <property type="match status" value="1"/>
</dbReference>
<evidence type="ECO:0000256" key="8">
    <source>
        <dbReference type="ARBA" id="ARBA00022833"/>
    </source>
</evidence>
<sequence>MTTSARTPETDTEAVTEAAPTTVPGTVPAAVRARVPVTLSRVRDRSADLITFHHLPDPGEHFAVLVPAAPGDAAPPLVRLHSECLTGDVLGSARCDCGPQLDEALRRIADHGGAVLYLRQEGRGIGLYNKLDTYLLQAQDHDTFTANRMIGRGDDERDYAAAAAMLLALGLTRIRLLTNNPDKVRELRAHGIEITEVIPTGVYVTTENSRYLSAKAELAGHTIALLQEAAA</sequence>
<keyword evidence="13" id="KW-1185">Reference proteome</keyword>
<evidence type="ECO:0000256" key="2">
    <source>
        <dbReference type="ARBA" id="ARBA00004853"/>
    </source>
</evidence>
<reference evidence="12 13" key="1">
    <citation type="submission" date="2021-08" db="EMBL/GenBank/DDBJ databases">
        <title>Genomic Architecture of Streptomyces flavotricini NGL1 and Streptomyces erythrochromogenes HMS4 With Differential Plant Beneficial attributes and laccase production capabilities.</title>
        <authorList>
            <person name="Salwan R."/>
            <person name="Kaur R."/>
            <person name="Sharma V."/>
        </authorList>
    </citation>
    <scope>NUCLEOTIDE SEQUENCE [LARGE SCALE GENOMIC DNA]</scope>
    <source>
        <strain evidence="12 13">NGL1</strain>
    </source>
</reference>
<dbReference type="NCBIfam" id="NF001591">
    <property type="entry name" value="PRK00393.1"/>
    <property type="match status" value="1"/>
</dbReference>
<evidence type="ECO:0000256" key="6">
    <source>
        <dbReference type="ARBA" id="ARBA00022741"/>
    </source>
</evidence>
<evidence type="ECO:0000256" key="4">
    <source>
        <dbReference type="ARBA" id="ARBA00022619"/>
    </source>
</evidence>
<proteinExistence type="predicted"/>
<organism evidence="12 13">
    <name type="scientific">Streptomyces flavotricini</name>
    <dbReference type="NCBI Taxonomy" id="66888"/>
    <lineage>
        <taxon>Bacteria</taxon>
        <taxon>Bacillati</taxon>
        <taxon>Actinomycetota</taxon>
        <taxon>Actinomycetes</taxon>
        <taxon>Kitasatosporales</taxon>
        <taxon>Streptomycetaceae</taxon>
        <taxon>Streptomyces</taxon>
    </lineage>
</organism>
<keyword evidence="4" id="KW-0686">Riboflavin biosynthesis</keyword>
<evidence type="ECO:0000259" key="11">
    <source>
        <dbReference type="Pfam" id="PF00925"/>
    </source>
</evidence>
<evidence type="ECO:0000256" key="1">
    <source>
        <dbReference type="ARBA" id="ARBA00001947"/>
    </source>
</evidence>
<dbReference type="EMBL" id="JAINUL010000001">
    <property type="protein sequence ID" value="MCC0096743.1"/>
    <property type="molecule type" value="Genomic_DNA"/>
</dbReference>